<dbReference type="Gene3D" id="3.30.310.50">
    <property type="entry name" value="Alpha-D-phosphohexomutase, C-terminal domain"/>
    <property type="match status" value="1"/>
</dbReference>
<comment type="cofactor">
    <cofactor evidence="1">
        <name>Mg(2+)</name>
        <dbReference type="ChEBI" id="CHEBI:18420"/>
    </cofactor>
</comment>
<feature type="domain" description="Alpha-D-phosphohexomutase alpha/beta/alpha" evidence="8">
    <location>
        <begin position="5"/>
        <end position="68"/>
    </location>
</feature>
<dbReference type="Pfam" id="PF00408">
    <property type="entry name" value="PGM_PMM_IV"/>
    <property type="match status" value="1"/>
</dbReference>
<comment type="similarity">
    <text evidence="2">Belongs to the phosphohexose mutase family.</text>
</comment>
<keyword evidence="5" id="KW-0460">Magnesium</keyword>
<feature type="domain" description="Alpha-D-phosphohexomutase alpha/beta/alpha" evidence="9">
    <location>
        <begin position="96"/>
        <end position="191"/>
    </location>
</feature>
<sequence>MLFDGVVPTPVLAFAGKVLNSSAAIMVTASHNPPRDNGYKVYLGGSNGGSQIISPTDAEIAAKIRAVAENFTFAQIPKSDDYVIIGDEMRQRYVAVTAAITDEITNADSLKVVYTAMHGVGWHVVEKLFEAVGLPKPVTVTEQLLPDGNFPTVAFPNPEEPGAMDLSFAKAREVDADLIIANDPDADRLAIGIPDANPEGWRRLTGDEIGLVLGHEVAKRAAAAGYGTPEKPGTLACSIVSSSALQKVAEKFGLGYRETLTGFKYISKIPNLLFGFEEALGYCIDPDNTPDKDGISAALLTVAIAGDLAAEGKTLADHIAELGELYGHYATGQISIRVTDLSVISKIMDNLRQNPPSEIAGVAAKFTDLAIGTKDLGPTDGLRFDQSDGRRVIIRPSGTEPKLKCYLQAVGETKSSAAESLAELKAAMQDYLK</sequence>
<keyword evidence="4" id="KW-0479">Metal-binding</keyword>
<protein>
    <submittedName>
        <fullName evidence="11">Unannotated protein</fullName>
    </submittedName>
</protein>
<dbReference type="InterPro" id="IPR005841">
    <property type="entry name" value="Alpha-D-phosphohexomutase_SF"/>
</dbReference>
<proteinExistence type="inferred from homology"/>
<name>A0A6J6DDP0_9ZZZZ</name>
<evidence type="ECO:0000256" key="3">
    <source>
        <dbReference type="ARBA" id="ARBA00022553"/>
    </source>
</evidence>
<dbReference type="PRINTS" id="PR00509">
    <property type="entry name" value="PGMPMM"/>
</dbReference>
<evidence type="ECO:0000313" key="11">
    <source>
        <dbReference type="EMBL" id="CAB4562130.1"/>
    </source>
</evidence>
<dbReference type="AlphaFoldDB" id="A0A6J6DDP0"/>
<feature type="domain" description="Alpha-D-phosphohexomutase alpha/beta/alpha" evidence="10">
    <location>
        <begin position="206"/>
        <end position="322"/>
    </location>
</feature>
<dbReference type="InterPro" id="IPR005843">
    <property type="entry name" value="A-D-PHexomutase_C"/>
</dbReference>
<dbReference type="Gene3D" id="3.40.120.10">
    <property type="entry name" value="Alpha-D-Glucose-1,6-Bisphosphate, subunit A, domain 3"/>
    <property type="match status" value="3"/>
</dbReference>
<feature type="domain" description="Alpha-D-phosphohexomutase C-terminal" evidence="7">
    <location>
        <begin position="356"/>
        <end position="412"/>
    </location>
</feature>
<evidence type="ECO:0000256" key="1">
    <source>
        <dbReference type="ARBA" id="ARBA00001946"/>
    </source>
</evidence>
<dbReference type="SUPFAM" id="SSF53738">
    <property type="entry name" value="Phosphoglucomutase, first 3 domains"/>
    <property type="match status" value="3"/>
</dbReference>
<dbReference type="EMBL" id="CAEZTF010000107">
    <property type="protein sequence ID" value="CAB4562130.1"/>
    <property type="molecule type" value="Genomic_DNA"/>
</dbReference>
<dbReference type="InterPro" id="IPR005846">
    <property type="entry name" value="A-D-PHexomutase_a/b/a-III"/>
</dbReference>
<dbReference type="SUPFAM" id="SSF55957">
    <property type="entry name" value="Phosphoglucomutase, C-terminal domain"/>
    <property type="match status" value="1"/>
</dbReference>
<evidence type="ECO:0000259" key="10">
    <source>
        <dbReference type="Pfam" id="PF02880"/>
    </source>
</evidence>
<dbReference type="GO" id="GO:0006166">
    <property type="term" value="P:purine ribonucleoside salvage"/>
    <property type="evidence" value="ECO:0007669"/>
    <property type="project" value="TreeGrafter"/>
</dbReference>
<reference evidence="11" key="1">
    <citation type="submission" date="2020-05" db="EMBL/GenBank/DDBJ databases">
        <authorList>
            <person name="Chiriac C."/>
            <person name="Salcher M."/>
            <person name="Ghai R."/>
            <person name="Kavagutti S V."/>
        </authorList>
    </citation>
    <scope>NUCLEOTIDE SEQUENCE</scope>
</reference>
<evidence type="ECO:0000256" key="2">
    <source>
        <dbReference type="ARBA" id="ARBA00010231"/>
    </source>
</evidence>
<evidence type="ECO:0000259" key="7">
    <source>
        <dbReference type="Pfam" id="PF00408"/>
    </source>
</evidence>
<dbReference type="GO" id="GO:0008973">
    <property type="term" value="F:phosphopentomutase activity"/>
    <property type="evidence" value="ECO:0007669"/>
    <property type="project" value="TreeGrafter"/>
</dbReference>
<keyword evidence="3" id="KW-0597">Phosphoprotein</keyword>
<keyword evidence="6" id="KW-0413">Isomerase</keyword>
<gene>
    <name evidence="11" type="ORF">UFOPK1618_00602</name>
</gene>
<dbReference type="InterPro" id="IPR016066">
    <property type="entry name" value="A-D-PHexomutase_CS"/>
</dbReference>
<evidence type="ECO:0000259" key="9">
    <source>
        <dbReference type="Pfam" id="PF02879"/>
    </source>
</evidence>
<dbReference type="CDD" id="cd05799">
    <property type="entry name" value="PGM2"/>
    <property type="match status" value="1"/>
</dbReference>
<dbReference type="InterPro" id="IPR036900">
    <property type="entry name" value="A-D-PHexomutase_C_sf"/>
</dbReference>
<accession>A0A6J6DDP0</accession>
<dbReference type="Pfam" id="PF02878">
    <property type="entry name" value="PGM_PMM_I"/>
    <property type="match status" value="1"/>
</dbReference>
<evidence type="ECO:0000256" key="4">
    <source>
        <dbReference type="ARBA" id="ARBA00022723"/>
    </source>
</evidence>
<dbReference type="PANTHER" id="PTHR45745">
    <property type="entry name" value="PHOSPHOMANNOMUTASE 45A"/>
    <property type="match status" value="1"/>
</dbReference>
<dbReference type="InterPro" id="IPR005844">
    <property type="entry name" value="A-D-PHexomutase_a/b/a-I"/>
</dbReference>
<dbReference type="InterPro" id="IPR005845">
    <property type="entry name" value="A-D-PHexomutase_a/b/a-II"/>
</dbReference>
<evidence type="ECO:0000256" key="5">
    <source>
        <dbReference type="ARBA" id="ARBA00022842"/>
    </source>
</evidence>
<dbReference type="PANTHER" id="PTHR45745:SF1">
    <property type="entry name" value="PHOSPHOGLUCOMUTASE 2B-RELATED"/>
    <property type="match status" value="1"/>
</dbReference>
<evidence type="ECO:0000256" key="6">
    <source>
        <dbReference type="ARBA" id="ARBA00023235"/>
    </source>
</evidence>
<dbReference type="Pfam" id="PF02879">
    <property type="entry name" value="PGM_PMM_II"/>
    <property type="match status" value="1"/>
</dbReference>
<dbReference type="Pfam" id="PF02880">
    <property type="entry name" value="PGM_PMM_III"/>
    <property type="match status" value="1"/>
</dbReference>
<dbReference type="GO" id="GO:0000287">
    <property type="term" value="F:magnesium ion binding"/>
    <property type="evidence" value="ECO:0007669"/>
    <property type="project" value="InterPro"/>
</dbReference>
<dbReference type="PROSITE" id="PS00710">
    <property type="entry name" value="PGM_PMM"/>
    <property type="match status" value="1"/>
</dbReference>
<organism evidence="11">
    <name type="scientific">freshwater metagenome</name>
    <dbReference type="NCBI Taxonomy" id="449393"/>
    <lineage>
        <taxon>unclassified sequences</taxon>
        <taxon>metagenomes</taxon>
        <taxon>ecological metagenomes</taxon>
    </lineage>
</organism>
<dbReference type="InterPro" id="IPR016055">
    <property type="entry name" value="A-D-PHexomutase_a/b/a-I/II/III"/>
</dbReference>
<evidence type="ECO:0000259" key="8">
    <source>
        <dbReference type="Pfam" id="PF02878"/>
    </source>
</evidence>
<dbReference type="GO" id="GO:0005975">
    <property type="term" value="P:carbohydrate metabolic process"/>
    <property type="evidence" value="ECO:0007669"/>
    <property type="project" value="InterPro"/>
</dbReference>